<dbReference type="EC" id="2.1.1.131" evidence="7"/>
<evidence type="ECO:0000313" key="7">
    <source>
        <dbReference type="EMBL" id="EGV19005.1"/>
    </source>
</evidence>
<organism evidence="7 8">
    <name type="scientific">Thiocapsa marina 5811</name>
    <dbReference type="NCBI Taxonomy" id="768671"/>
    <lineage>
        <taxon>Bacteria</taxon>
        <taxon>Pseudomonadati</taxon>
        <taxon>Pseudomonadota</taxon>
        <taxon>Gammaproteobacteria</taxon>
        <taxon>Chromatiales</taxon>
        <taxon>Chromatiaceae</taxon>
        <taxon>Thiocapsa</taxon>
    </lineage>
</organism>
<comment type="pathway">
    <text evidence="1">Cofactor biosynthesis; adenosylcobalamin biosynthesis.</text>
</comment>
<evidence type="ECO:0000256" key="1">
    <source>
        <dbReference type="ARBA" id="ARBA00004953"/>
    </source>
</evidence>
<dbReference type="InterPro" id="IPR035996">
    <property type="entry name" value="4pyrrol_Methylase_sf"/>
</dbReference>
<dbReference type="Gene3D" id="3.40.1010.10">
    <property type="entry name" value="Cobalt-precorrin-4 Transmethylase, Domain 1"/>
    <property type="match status" value="1"/>
</dbReference>
<keyword evidence="8" id="KW-1185">Reference proteome</keyword>
<dbReference type="PANTHER" id="PTHR47036">
    <property type="entry name" value="COBALT-FACTOR III C(17)-METHYLTRANSFERASE-RELATED"/>
    <property type="match status" value="1"/>
</dbReference>
<dbReference type="OrthoDB" id="9772960at2"/>
<keyword evidence="2" id="KW-0169">Cobalamin biosynthesis</keyword>
<dbReference type="InterPro" id="IPR014776">
    <property type="entry name" value="4pyrrole_Mease_sub2"/>
</dbReference>
<gene>
    <name evidence="7" type="ORF">ThimaDRAFT_1809</name>
</gene>
<evidence type="ECO:0000313" key="8">
    <source>
        <dbReference type="Proteomes" id="UP000005459"/>
    </source>
</evidence>
<accession>F9UA57</accession>
<feature type="domain" description="Tetrapyrrole methylase" evidence="6">
    <location>
        <begin position="17"/>
        <end position="227"/>
    </location>
</feature>
<dbReference type="eggNOG" id="COG1010">
    <property type="taxonomic scope" value="Bacteria"/>
</dbReference>
<dbReference type="SUPFAM" id="SSF53790">
    <property type="entry name" value="Tetrapyrrole methylase"/>
    <property type="match status" value="1"/>
</dbReference>
<dbReference type="GO" id="GO:0032259">
    <property type="term" value="P:methylation"/>
    <property type="evidence" value="ECO:0007669"/>
    <property type="project" value="UniProtKB-KW"/>
</dbReference>
<dbReference type="AlphaFoldDB" id="F9UA57"/>
<dbReference type="InterPro" id="IPR014777">
    <property type="entry name" value="4pyrrole_Mease_sub1"/>
</dbReference>
<dbReference type="STRING" id="768671.ThimaDRAFT_1809"/>
<dbReference type="PANTHER" id="PTHR47036:SF1">
    <property type="entry name" value="COBALT-FACTOR III C(17)-METHYLTRANSFERASE-RELATED"/>
    <property type="match status" value="1"/>
</dbReference>
<dbReference type="Gene3D" id="3.30.950.10">
    <property type="entry name" value="Methyltransferase, Cobalt-precorrin-4 Transmethylase, Domain 2"/>
    <property type="match status" value="1"/>
</dbReference>
<keyword evidence="4 7" id="KW-0808">Transferase</keyword>
<evidence type="ECO:0000256" key="5">
    <source>
        <dbReference type="ARBA" id="ARBA00022691"/>
    </source>
</evidence>
<evidence type="ECO:0000256" key="4">
    <source>
        <dbReference type="ARBA" id="ARBA00022679"/>
    </source>
</evidence>
<name>F9UA57_9GAMM</name>
<dbReference type="PATRIC" id="fig|768671.3.peg.1923"/>
<dbReference type="InterPro" id="IPR006363">
    <property type="entry name" value="Cbl_synth_CobJ/CibH_dom"/>
</dbReference>
<evidence type="ECO:0000256" key="2">
    <source>
        <dbReference type="ARBA" id="ARBA00022573"/>
    </source>
</evidence>
<sequence>MPSAKSNATQASPEPGKIFLVGLGPGDIDQMTARARAAIAAADVAIGYRTYLRLIAHLLEGKEVIERGMAEEIDRCNEAVALARRGRVVALVSSGDVGVFGMAGPLYEALLAQGWTPDSGIVVEVVPGITAASACASLVGAPLTHDFCAISLSDMLTPWTVIAARLEAAARADFVTVFYNPKSSRRPDQIREARTIFLRHRRPNTPVAIVHAAYRPHQSVDLTTLADMLDRDIGMNSAVILGNRSSRVQAGIMLTPRGYGHKYDIADGQPRPGESPRVSLSTGLDGWRSALTALATEKGVQQAVAALGANPTQVLETLREGGGTSPMVVREPSAEALLDEALGWPGATLHLSSSAASGATLAALDLAGAAKGDQAGHLTLAGAGWTLGLPWTSVAAAYRVLDRQRVCAWLQGPDGDTLLRIEGVL</sequence>
<reference evidence="7 8" key="1">
    <citation type="submission" date="2011-06" db="EMBL/GenBank/DDBJ databases">
        <title>The draft genome of Thiocapsa marina 5811.</title>
        <authorList>
            <consortium name="US DOE Joint Genome Institute (JGI-PGF)"/>
            <person name="Lucas S."/>
            <person name="Han J."/>
            <person name="Cheng J.-F."/>
            <person name="Goodwin L."/>
            <person name="Pitluck S."/>
            <person name="Peters L."/>
            <person name="Land M.L."/>
            <person name="Hauser L."/>
            <person name="Vogl K."/>
            <person name="Liu Z."/>
            <person name="Imhoff J."/>
            <person name="Thiel V."/>
            <person name="Frigaard N.-U."/>
            <person name="Bryant D."/>
            <person name="Woyke T.J."/>
        </authorList>
    </citation>
    <scope>NUCLEOTIDE SEQUENCE [LARGE SCALE GENOMIC DNA]</scope>
    <source>
        <strain evidence="7 8">5811</strain>
    </source>
</reference>
<dbReference type="GO" id="GO:0030789">
    <property type="term" value="F:precorrin-3B C17-methyltransferase activity"/>
    <property type="evidence" value="ECO:0007669"/>
    <property type="project" value="UniProtKB-EC"/>
</dbReference>
<evidence type="ECO:0000259" key="6">
    <source>
        <dbReference type="Pfam" id="PF00590"/>
    </source>
</evidence>
<protein>
    <submittedName>
        <fullName evidence="7">Precorrin-3B C17-methyltransferase</fullName>
        <ecNumber evidence="7">2.1.1.131</ecNumber>
    </submittedName>
</protein>
<dbReference type="InterPro" id="IPR051810">
    <property type="entry name" value="Precorrin_MeTrfase"/>
</dbReference>
<dbReference type="GO" id="GO:0009236">
    <property type="term" value="P:cobalamin biosynthetic process"/>
    <property type="evidence" value="ECO:0007669"/>
    <property type="project" value="UniProtKB-UniPathway"/>
</dbReference>
<dbReference type="Pfam" id="PF00590">
    <property type="entry name" value="TP_methylase"/>
    <property type="match status" value="1"/>
</dbReference>
<dbReference type="InterPro" id="IPR000878">
    <property type="entry name" value="4pyrrol_Mease"/>
</dbReference>
<dbReference type="RefSeq" id="WP_007192685.1">
    <property type="nucleotide sequence ID" value="NZ_AFWV01000005.1"/>
</dbReference>
<proteinExistence type="predicted"/>
<dbReference type="NCBIfam" id="TIGR01466">
    <property type="entry name" value="cobJ_cbiH"/>
    <property type="match status" value="1"/>
</dbReference>
<keyword evidence="3 7" id="KW-0489">Methyltransferase</keyword>
<dbReference type="UniPathway" id="UPA00148"/>
<dbReference type="EMBL" id="AFWV01000005">
    <property type="protein sequence ID" value="EGV19005.1"/>
    <property type="molecule type" value="Genomic_DNA"/>
</dbReference>
<dbReference type="CDD" id="cd11646">
    <property type="entry name" value="Precorrin_3B_C17_MT"/>
    <property type="match status" value="1"/>
</dbReference>
<dbReference type="Proteomes" id="UP000005459">
    <property type="component" value="Unassembled WGS sequence"/>
</dbReference>
<keyword evidence="5" id="KW-0949">S-adenosyl-L-methionine</keyword>
<evidence type="ECO:0000256" key="3">
    <source>
        <dbReference type="ARBA" id="ARBA00022603"/>
    </source>
</evidence>